<sequence>MRGKGLGQTAQRNPWHILGSIEGSTRNFKVITYYPVHKCFKKTRNKMCNPPWIAKNFKDRIINEPQIKFHQIQALIRKAYGLYVSKTSCRRAKMIVMKENMGDYKKEFARLHNYAEMLKSTNPGTTVVIKISKNAEPGKEVFMAIYVCLEALKTGCLEGCRNIICFDGAFLKGTCKGELLFCIFKDGNNQICLKHDLNLTESEGEGLTILSDMQKGFHLAITQLLPNAEMRWCARHIWVN</sequence>
<reference evidence="2" key="2">
    <citation type="submission" date="2025-08" db="UniProtKB">
        <authorList>
            <consortium name="RefSeq"/>
        </authorList>
    </citation>
    <scope>IDENTIFICATION</scope>
    <source>
        <tissue evidence="2">Leaf</tissue>
    </source>
</reference>
<evidence type="ECO:0000313" key="2">
    <source>
        <dbReference type="RefSeq" id="XP_075098037.1"/>
    </source>
</evidence>
<dbReference type="Proteomes" id="UP000790787">
    <property type="component" value="Chromosome 21"/>
</dbReference>
<organism evidence="1 2">
    <name type="scientific">Nicotiana tabacum</name>
    <name type="common">Common tobacco</name>
    <dbReference type="NCBI Taxonomy" id="4097"/>
    <lineage>
        <taxon>Eukaryota</taxon>
        <taxon>Viridiplantae</taxon>
        <taxon>Streptophyta</taxon>
        <taxon>Embryophyta</taxon>
        <taxon>Tracheophyta</taxon>
        <taxon>Spermatophyta</taxon>
        <taxon>Magnoliopsida</taxon>
        <taxon>eudicotyledons</taxon>
        <taxon>Gunneridae</taxon>
        <taxon>Pentapetalae</taxon>
        <taxon>asterids</taxon>
        <taxon>lamiids</taxon>
        <taxon>Solanales</taxon>
        <taxon>Solanaceae</taxon>
        <taxon>Nicotianoideae</taxon>
        <taxon>Nicotianeae</taxon>
        <taxon>Nicotiana</taxon>
    </lineage>
</organism>
<reference evidence="1" key="1">
    <citation type="journal article" date="2014" name="Nat. Commun.">
        <title>The tobacco genome sequence and its comparison with those of tomato and potato.</title>
        <authorList>
            <person name="Sierro N."/>
            <person name="Battey J.N."/>
            <person name="Ouadi S."/>
            <person name="Bakaher N."/>
            <person name="Bovet L."/>
            <person name="Willig A."/>
            <person name="Goepfert S."/>
            <person name="Peitsch M.C."/>
            <person name="Ivanov N.V."/>
        </authorList>
    </citation>
    <scope>NUCLEOTIDE SEQUENCE [LARGE SCALE GENOMIC DNA]</scope>
</reference>
<keyword evidence="1" id="KW-1185">Reference proteome</keyword>
<name>A0AC58TLD2_TOBAC</name>
<gene>
    <name evidence="2" type="primary">LOC142175353</name>
</gene>
<protein>
    <submittedName>
        <fullName evidence="2">Uncharacterized protein LOC142175353</fullName>
    </submittedName>
</protein>
<proteinExistence type="predicted"/>
<accession>A0AC58TLD2</accession>
<dbReference type="RefSeq" id="XP_075098037.1">
    <property type="nucleotide sequence ID" value="XM_075241936.1"/>
</dbReference>
<evidence type="ECO:0000313" key="1">
    <source>
        <dbReference type="Proteomes" id="UP000790787"/>
    </source>
</evidence>